<proteinExistence type="predicted"/>
<organism evidence="2 3">
    <name type="scientific">Rotaria socialis</name>
    <dbReference type="NCBI Taxonomy" id="392032"/>
    <lineage>
        <taxon>Eukaryota</taxon>
        <taxon>Metazoa</taxon>
        <taxon>Spiralia</taxon>
        <taxon>Gnathifera</taxon>
        <taxon>Rotifera</taxon>
        <taxon>Eurotatoria</taxon>
        <taxon>Bdelloidea</taxon>
        <taxon>Philodinida</taxon>
        <taxon>Philodinidae</taxon>
        <taxon>Rotaria</taxon>
    </lineage>
</organism>
<dbReference type="AlphaFoldDB" id="A0A820JWL7"/>
<accession>A0A820JWL7</accession>
<evidence type="ECO:0000256" key="1">
    <source>
        <dbReference type="ARBA" id="ARBA00023157"/>
    </source>
</evidence>
<gene>
    <name evidence="2" type="ORF">TSG867_LOCUS8273</name>
</gene>
<sequence length="255" mass="29454">MKYRCRQGTLIPLQTVFDKVIDCSDTTDEYRANAHRLGGSSDFICDIIELLFCHEHDCPVNYFEDEKLLCLWQNRSLVTHSSNTYFTCHNSLQIGFNQVYNGILNCANGDDEVFCRIADPPWNAAYNDRFLLDIDIYPPTTVRSSSDTCEPGRIGTECNHSDLICHPNPCFPGNIVEPFGLPDELILVIMKKVNPQVLFLFSIISIGNYRLEQLAFNRSHSIDLNFDYFRLPHELPMKRFYFNVMPRIIHDIKSL</sequence>
<keyword evidence="1" id="KW-1015">Disulfide bond</keyword>
<protein>
    <submittedName>
        <fullName evidence="2">Uncharacterized protein</fullName>
    </submittedName>
</protein>
<comment type="caution">
    <text evidence="2">The sequence shown here is derived from an EMBL/GenBank/DDBJ whole genome shotgun (WGS) entry which is preliminary data.</text>
</comment>
<reference evidence="2" key="1">
    <citation type="submission" date="2021-02" db="EMBL/GenBank/DDBJ databases">
        <authorList>
            <person name="Nowell W R."/>
        </authorList>
    </citation>
    <scope>NUCLEOTIDE SEQUENCE</scope>
</reference>
<evidence type="ECO:0000313" key="2">
    <source>
        <dbReference type="EMBL" id="CAF4331936.1"/>
    </source>
</evidence>
<evidence type="ECO:0000313" key="3">
    <source>
        <dbReference type="Proteomes" id="UP000663862"/>
    </source>
</evidence>
<dbReference type="Proteomes" id="UP000663862">
    <property type="component" value="Unassembled WGS sequence"/>
</dbReference>
<dbReference type="InterPro" id="IPR036055">
    <property type="entry name" value="LDL_receptor-like_sf"/>
</dbReference>
<name>A0A820JWL7_9BILA</name>
<dbReference type="SUPFAM" id="SSF57424">
    <property type="entry name" value="LDL receptor-like module"/>
    <property type="match status" value="2"/>
</dbReference>
<dbReference type="EMBL" id="CAJOBQ010000338">
    <property type="protein sequence ID" value="CAF4331936.1"/>
    <property type="molecule type" value="Genomic_DNA"/>
</dbReference>